<dbReference type="Gene3D" id="3.40.50.1820">
    <property type="entry name" value="alpha/beta hydrolase"/>
    <property type="match status" value="1"/>
</dbReference>
<evidence type="ECO:0000313" key="2">
    <source>
        <dbReference type="EMBL" id="XBH02797.1"/>
    </source>
</evidence>
<evidence type="ECO:0000256" key="1">
    <source>
        <dbReference type="SAM" id="MobiDB-lite"/>
    </source>
</evidence>
<dbReference type="PANTHER" id="PTHR22946:SF8">
    <property type="entry name" value="ACETYL XYLAN ESTERASE DOMAIN-CONTAINING PROTEIN"/>
    <property type="match status" value="1"/>
</dbReference>
<proteinExistence type="predicted"/>
<dbReference type="InterPro" id="IPR050261">
    <property type="entry name" value="FrsA_esterase"/>
</dbReference>
<name>A0AAU7CBF4_9BACT</name>
<dbReference type="SUPFAM" id="SSF53474">
    <property type="entry name" value="alpha/beta-Hydrolases"/>
    <property type="match status" value="1"/>
</dbReference>
<feature type="compositionally biased region" description="Gly residues" evidence="1">
    <location>
        <begin position="1"/>
        <end position="11"/>
    </location>
</feature>
<dbReference type="PANTHER" id="PTHR22946">
    <property type="entry name" value="DIENELACTONE HYDROLASE DOMAIN-CONTAINING PROTEIN-RELATED"/>
    <property type="match status" value="1"/>
</dbReference>
<reference evidence="2" key="1">
    <citation type="submission" date="2024-05" db="EMBL/GenBank/DDBJ databases">
        <title>Planctomycetes of the genus Singulisphaera possess chitinolytic capabilities.</title>
        <authorList>
            <person name="Ivanova A."/>
        </authorList>
    </citation>
    <scope>NUCLEOTIDE SEQUENCE</scope>
    <source>
        <strain evidence="2">Ch08T</strain>
    </source>
</reference>
<organism evidence="2">
    <name type="scientific">Singulisphaera sp. Ch08</name>
    <dbReference type="NCBI Taxonomy" id="3120278"/>
    <lineage>
        <taxon>Bacteria</taxon>
        <taxon>Pseudomonadati</taxon>
        <taxon>Planctomycetota</taxon>
        <taxon>Planctomycetia</taxon>
        <taxon>Isosphaerales</taxon>
        <taxon>Isosphaeraceae</taxon>
        <taxon>Singulisphaera</taxon>
    </lineage>
</organism>
<protein>
    <recommendedName>
        <fullName evidence="3">Peptidase S9 prolyl oligopeptidase catalytic domain-containing protein</fullName>
    </recommendedName>
</protein>
<feature type="region of interest" description="Disordered" evidence="1">
    <location>
        <begin position="1"/>
        <end position="22"/>
    </location>
</feature>
<sequence>MLSRRIGGGRGGPDEGDPMEPNMIGAYGPWAASIVGDAPARLSFRKPEFADVEAWRTVARQRVRDCLLAPESGGVPEAKLQHEFEYDGLHIEHLHWQLPYGPPTEALFLKPKGATGRLPAVLALHDHGGNKSFGTRKIAQISDNLHPVMIKHREYYGGLSWANELAKRGYAVLVHDAFAFASRRLRLGDLPRVVRRDLKEENPESEKEIAAYNKFASDHESLMAKSLFCAGTTWPGVFLSEDQRALDYLCSRDDVDAQRVGCGGLSGGGLRTVYLAGMDDRIACACCVGMMTTWRDYLLHKAHTHTWMIYIPGLPLDLDYCEILGLRAPRPTLVLNDLEDDLFTVPEMKRADQMLGEVFTKANAADRYRCSFYPGPHKFDKPMQDEAFAWYDRWLKS</sequence>
<evidence type="ECO:0008006" key="3">
    <source>
        <dbReference type="Google" id="ProtNLM"/>
    </source>
</evidence>
<dbReference type="EMBL" id="CP155447">
    <property type="protein sequence ID" value="XBH02797.1"/>
    <property type="molecule type" value="Genomic_DNA"/>
</dbReference>
<dbReference type="InterPro" id="IPR029058">
    <property type="entry name" value="AB_hydrolase_fold"/>
</dbReference>
<accession>A0AAU7CBF4</accession>
<gene>
    <name evidence="2" type="ORF">V5E97_31440</name>
</gene>
<dbReference type="AlphaFoldDB" id="A0AAU7CBF4"/>
<dbReference type="RefSeq" id="WP_406695538.1">
    <property type="nucleotide sequence ID" value="NZ_CP155447.1"/>
</dbReference>